<organism evidence="3 4">
    <name type="scientific">Agathobaculum butyriciproducens</name>
    <dbReference type="NCBI Taxonomy" id="1628085"/>
    <lineage>
        <taxon>Bacteria</taxon>
        <taxon>Bacillati</taxon>
        <taxon>Bacillota</taxon>
        <taxon>Clostridia</taxon>
        <taxon>Eubacteriales</taxon>
        <taxon>Butyricicoccaceae</taxon>
        <taxon>Agathobaculum</taxon>
    </lineage>
</organism>
<sequence length="221" mass="25549">MELADFFAIDRLSQHDEELLIESAMQMQQMMMLYESGIREIKTKLDILSDESRISGKPSPIDAIKSRIKSPRSIIGKLKRRGFPISLQSMIDNLNDIGGIRVICPFIEDIYTVADMLMRQDDLTLIEKKDYIANPKPNGYRSLHLILEVPIFLAERTQPVRIELQIRTMAMDFWASLEHQLRYKSDVEIPEHVSDDLKKCADVIAETDQEMQRIAKELKVL</sequence>
<dbReference type="GeneID" id="98659790"/>
<dbReference type="AlphaFoldDB" id="A0AAW4W210"/>
<comment type="pathway">
    <text evidence="1">Purine metabolism; ppGpp biosynthesis; ppGpp from GTP: step 1/2.</text>
</comment>
<gene>
    <name evidence="3" type="ORF">LKD22_07825</name>
</gene>
<name>A0AAW4W210_9FIRM</name>
<comment type="caution">
    <text evidence="3">The sequence shown here is derived from an EMBL/GenBank/DDBJ whole genome shotgun (WGS) entry which is preliminary data.</text>
</comment>
<dbReference type="Gene3D" id="3.30.460.10">
    <property type="entry name" value="Beta Polymerase, domain 2"/>
    <property type="match status" value="1"/>
</dbReference>
<keyword evidence="4" id="KW-1185">Reference proteome</keyword>
<dbReference type="Proteomes" id="UP001298753">
    <property type="component" value="Unassembled WGS sequence"/>
</dbReference>
<dbReference type="RefSeq" id="WP_118648841.1">
    <property type="nucleotide sequence ID" value="NZ_JAJEPX010000020.1"/>
</dbReference>
<accession>A0AAW4W210</accession>
<dbReference type="InterPro" id="IPR007685">
    <property type="entry name" value="RelA_SpoT"/>
</dbReference>
<dbReference type="InterPro" id="IPR052366">
    <property type="entry name" value="GTP_Pyrophosphokinase"/>
</dbReference>
<dbReference type="SUPFAM" id="SSF81301">
    <property type="entry name" value="Nucleotidyltransferase"/>
    <property type="match status" value="1"/>
</dbReference>
<dbReference type="CDD" id="cd05399">
    <property type="entry name" value="NT_Rel-Spo_like"/>
    <property type="match status" value="1"/>
</dbReference>
<proteinExistence type="predicted"/>
<dbReference type="EMBL" id="JAJEPX010000020">
    <property type="protein sequence ID" value="MCC2177033.1"/>
    <property type="molecule type" value="Genomic_DNA"/>
</dbReference>
<dbReference type="PANTHER" id="PTHR47837:SF2">
    <property type="entry name" value="GTP PYROPHOSPHOKINASE YWAC"/>
    <property type="match status" value="1"/>
</dbReference>
<evidence type="ECO:0000313" key="4">
    <source>
        <dbReference type="Proteomes" id="UP001298753"/>
    </source>
</evidence>
<dbReference type="Gene3D" id="1.10.287.860">
    <property type="entry name" value="Nucleotidyltransferase"/>
    <property type="match status" value="1"/>
</dbReference>
<dbReference type="Pfam" id="PF04607">
    <property type="entry name" value="RelA_SpoT"/>
    <property type="match status" value="1"/>
</dbReference>
<dbReference type="InterPro" id="IPR043519">
    <property type="entry name" value="NT_sf"/>
</dbReference>
<evidence type="ECO:0000259" key="2">
    <source>
        <dbReference type="SMART" id="SM00954"/>
    </source>
</evidence>
<protein>
    <submittedName>
        <fullName evidence="3">GTP pyrophosphokinase family protein</fullName>
    </submittedName>
</protein>
<evidence type="ECO:0000313" key="3">
    <source>
        <dbReference type="EMBL" id="MCC2177033.1"/>
    </source>
</evidence>
<dbReference type="SMART" id="SM00954">
    <property type="entry name" value="RelA_SpoT"/>
    <property type="match status" value="1"/>
</dbReference>
<reference evidence="3 4" key="1">
    <citation type="submission" date="2021-10" db="EMBL/GenBank/DDBJ databases">
        <title>Anaerobic single-cell dispensing facilitates the cultivation of human gut bacteria.</title>
        <authorList>
            <person name="Afrizal A."/>
        </authorList>
    </citation>
    <scope>NUCLEOTIDE SEQUENCE [LARGE SCALE GENOMIC DNA]</scope>
    <source>
        <strain evidence="3 4">CLA-AA-H270</strain>
    </source>
</reference>
<evidence type="ECO:0000256" key="1">
    <source>
        <dbReference type="ARBA" id="ARBA00004976"/>
    </source>
</evidence>
<dbReference type="GO" id="GO:0015969">
    <property type="term" value="P:guanosine tetraphosphate metabolic process"/>
    <property type="evidence" value="ECO:0007669"/>
    <property type="project" value="InterPro"/>
</dbReference>
<dbReference type="PANTHER" id="PTHR47837">
    <property type="entry name" value="GTP PYROPHOSPHOKINASE YJBM"/>
    <property type="match status" value="1"/>
</dbReference>
<feature type="domain" description="RelA/SpoT" evidence="2">
    <location>
        <begin position="66"/>
        <end position="189"/>
    </location>
</feature>